<dbReference type="Proteomes" id="UP001153404">
    <property type="component" value="Unassembled WGS sequence"/>
</dbReference>
<name>A0A9X4KX93_9BACL</name>
<feature type="compositionally biased region" description="Gly residues" evidence="1">
    <location>
        <begin position="139"/>
        <end position="167"/>
    </location>
</feature>
<keyword evidence="3" id="KW-1185">Reference proteome</keyword>
<sequence length="167" mass="17842">MLRLDVGQLVARAGDAAERLHLFLADEAVIGAELRELPAARLVVNLEYVKLSAILDLAADHRAFVDFERLAAAGVKLLFEAAQVRAGERSLFRGVRGRHRSGKLGRIGQQLDQGGVAEGALELQNARGRLHALQRRGGRNGGRPRGNGLGLRGLRGCGSRGAGRGLK</sequence>
<reference evidence="2" key="1">
    <citation type="submission" date="2022-10" db="EMBL/GenBank/DDBJ databases">
        <title>Comparative genomic analysis of Cohnella hashimotonis sp. nov., isolated from the International Space Station.</title>
        <authorList>
            <person name="Simpson A."/>
            <person name="Venkateswaran K."/>
        </authorList>
    </citation>
    <scope>NUCLEOTIDE SEQUENCE</scope>
    <source>
        <strain evidence="2">DSM 28161</strain>
    </source>
</reference>
<dbReference type="AlphaFoldDB" id="A0A9X4KX93"/>
<accession>A0A9X4KX93</accession>
<evidence type="ECO:0000313" key="2">
    <source>
        <dbReference type="EMBL" id="MDG0812961.1"/>
    </source>
</evidence>
<organism evidence="2 3">
    <name type="scientific">Cohnella rhizosphaerae</name>
    <dbReference type="NCBI Taxonomy" id="1457232"/>
    <lineage>
        <taxon>Bacteria</taxon>
        <taxon>Bacillati</taxon>
        <taxon>Bacillota</taxon>
        <taxon>Bacilli</taxon>
        <taxon>Bacillales</taxon>
        <taxon>Paenibacillaceae</taxon>
        <taxon>Cohnella</taxon>
    </lineage>
</organism>
<dbReference type="RefSeq" id="WP_277536630.1">
    <property type="nucleotide sequence ID" value="NZ_JAPDIA010000008.1"/>
</dbReference>
<evidence type="ECO:0000313" key="3">
    <source>
        <dbReference type="Proteomes" id="UP001153404"/>
    </source>
</evidence>
<dbReference type="EMBL" id="JAPDIA010000008">
    <property type="protein sequence ID" value="MDG0812961.1"/>
    <property type="molecule type" value="Genomic_DNA"/>
</dbReference>
<evidence type="ECO:0000256" key="1">
    <source>
        <dbReference type="SAM" id="MobiDB-lite"/>
    </source>
</evidence>
<protein>
    <submittedName>
        <fullName evidence="2">Uncharacterized protein</fullName>
    </submittedName>
</protein>
<proteinExistence type="predicted"/>
<feature type="region of interest" description="Disordered" evidence="1">
    <location>
        <begin position="134"/>
        <end position="167"/>
    </location>
</feature>
<gene>
    <name evidence="2" type="ORF">OMP40_29295</name>
</gene>
<comment type="caution">
    <text evidence="2">The sequence shown here is derived from an EMBL/GenBank/DDBJ whole genome shotgun (WGS) entry which is preliminary data.</text>
</comment>